<dbReference type="SUPFAM" id="SSF55298">
    <property type="entry name" value="YjgF-like"/>
    <property type="match status" value="1"/>
</dbReference>
<dbReference type="InterPro" id="IPR035959">
    <property type="entry name" value="RutC-like_sf"/>
</dbReference>
<dbReference type="Proteomes" id="UP000198878">
    <property type="component" value="Unassembled WGS sequence"/>
</dbReference>
<dbReference type="AlphaFoldDB" id="A0A1H5RC98"/>
<dbReference type="CDD" id="cd00448">
    <property type="entry name" value="YjgF_YER057c_UK114_family"/>
    <property type="match status" value="1"/>
</dbReference>
<dbReference type="EMBL" id="FNUJ01000009">
    <property type="protein sequence ID" value="SEF36006.1"/>
    <property type="molecule type" value="Genomic_DNA"/>
</dbReference>
<gene>
    <name evidence="2" type="ORF">SAMN05421837_109163</name>
</gene>
<dbReference type="GO" id="GO:0005829">
    <property type="term" value="C:cytosol"/>
    <property type="evidence" value="ECO:0007669"/>
    <property type="project" value="TreeGrafter"/>
</dbReference>
<dbReference type="Gene3D" id="3.30.1330.40">
    <property type="entry name" value="RutC-like"/>
    <property type="match status" value="1"/>
</dbReference>
<dbReference type="RefSeq" id="WP_086683042.1">
    <property type="nucleotide sequence ID" value="NZ_FNUJ01000009.1"/>
</dbReference>
<comment type="similarity">
    <text evidence="1">Belongs to the RutC family.</text>
</comment>
<dbReference type="PANTHER" id="PTHR11803">
    <property type="entry name" value="2-IMINOBUTANOATE/2-IMINOPROPANOATE DEAMINASE RIDA"/>
    <property type="match status" value="1"/>
</dbReference>
<proteinExistence type="inferred from homology"/>
<dbReference type="Pfam" id="PF01042">
    <property type="entry name" value="Ribonuc_L-PSP"/>
    <property type="match status" value="1"/>
</dbReference>
<reference evidence="3" key="1">
    <citation type="submission" date="2016-10" db="EMBL/GenBank/DDBJ databases">
        <authorList>
            <person name="Varghese N."/>
            <person name="Submissions S."/>
        </authorList>
    </citation>
    <scope>NUCLEOTIDE SEQUENCE [LARGE SCALE GENOMIC DNA]</scope>
    <source>
        <strain evidence="3">DSM 44654</strain>
    </source>
</reference>
<accession>A0A1H5RC98</accession>
<sequence length="132" mass="13989">MTLELINPSGLPVPDTYTQVVVATGSRLVFIAGQEPEDAEGRLVGPGDFAVQARQVFVNLGRALTAAGAAPDQVARITIYVVGYERDEHLPVIEEARVSLFGGHKPADSLIGVHRLSPGYLIEVEAIAVTGK</sequence>
<name>A0A1H5RC98_9PSEU</name>
<dbReference type="GO" id="GO:0019239">
    <property type="term" value="F:deaminase activity"/>
    <property type="evidence" value="ECO:0007669"/>
    <property type="project" value="TreeGrafter"/>
</dbReference>
<evidence type="ECO:0000313" key="2">
    <source>
        <dbReference type="EMBL" id="SEF36006.1"/>
    </source>
</evidence>
<evidence type="ECO:0000256" key="1">
    <source>
        <dbReference type="ARBA" id="ARBA00010552"/>
    </source>
</evidence>
<dbReference type="OrthoDB" id="3212792at2"/>
<keyword evidence="3" id="KW-1185">Reference proteome</keyword>
<dbReference type="STRING" id="218821.SAMN05421837_109163"/>
<evidence type="ECO:0000313" key="3">
    <source>
        <dbReference type="Proteomes" id="UP000198878"/>
    </source>
</evidence>
<dbReference type="PANTHER" id="PTHR11803:SF58">
    <property type="entry name" value="PROTEIN HMF1-RELATED"/>
    <property type="match status" value="1"/>
</dbReference>
<organism evidence="2 3">
    <name type="scientific">Amycolatopsis pretoriensis</name>
    <dbReference type="NCBI Taxonomy" id="218821"/>
    <lineage>
        <taxon>Bacteria</taxon>
        <taxon>Bacillati</taxon>
        <taxon>Actinomycetota</taxon>
        <taxon>Actinomycetes</taxon>
        <taxon>Pseudonocardiales</taxon>
        <taxon>Pseudonocardiaceae</taxon>
        <taxon>Amycolatopsis</taxon>
    </lineage>
</organism>
<dbReference type="InterPro" id="IPR006175">
    <property type="entry name" value="YjgF/YER057c/UK114"/>
</dbReference>
<protein>
    <submittedName>
        <fullName evidence="2">Enamine deaminase RidA, house cleaning of reactive enamine intermediates, YjgF/YER057c/UK114 family</fullName>
    </submittedName>
</protein>